<reference evidence="2" key="2">
    <citation type="submission" date="2020-09" db="EMBL/GenBank/DDBJ databases">
        <authorList>
            <person name="Sun Q."/>
            <person name="Zhou Y."/>
        </authorList>
    </citation>
    <scope>NUCLEOTIDE SEQUENCE</scope>
    <source>
        <strain evidence="2">CGMCC 1.12153</strain>
    </source>
</reference>
<dbReference type="RefSeq" id="WP_188378698.1">
    <property type="nucleotide sequence ID" value="NZ_BMEL01000004.1"/>
</dbReference>
<dbReference type="AlphaFoldDB" id="A0A917BB41"/>
<proteinExistence type="predicted"/>
<evidence type="ECO:0000313" key="2">
    <source>
        <dbReference type="EMBL" id="GGF32003.1"/>
    </source>
</evidence>
<comment type="caution">
    <text evidence="2">The sequence shown here is derived from an EMBL/GenBank/DDBJ whole genome shotgun (WGS) entry which is preliminary data.</text>
</comment>
<dbReference type="Proteomes" id="UP000660110">
    <property type="component" value="Unassembled WGS sequence"/>
</dbReference>
<dbReference type="EMBL" id="BMEL01000004">
    <property type="protein sequence ID" value="GGF32003.1"/>
    <property type="molecule type" value="Genomic_DNA"/>
</dbReference>
<protein>
    <submittedName>
        <fullName evidence="2">Uncharacterized protein</fullName>
    </submittedName>
</protein>
<sequence>MGKKNKNVDNLQLDSIMEMASTLMDNLQNSKGAEAVNQEELLDSEAVQKVEKTLGNLLDNNSEKNVRNKFSGELLSEMNKFNQQVQDLKKQMSEVRAQYTKVTKLLKKK</sequence>
<organism evidence="2 3">
    <name type="scientific">Halobacillus andaensis</name>
    <dbReference type="NCBI Taxonomy" id="1176239"/>
    <lineage>
        <taxon>Bacteria</taxon>
        <taxon>Bacillati</taxon>
        <taxon>Bacillota</taxon>
        <taxon>Bacilli</taxon>
        <taxon>Bacillales</taxon>
        <taxon>Bacillaceae</taxon>
        <taxon>Halobacillus</taxon>
    </lineage>
</organism>
<feature type="coiled-coil region" evidence="1">
    <location>
        <begin position="71"/>
        <end position="105"/>
    </location>
</feature>
<reference evidence="2" key="1">
    <citation type="journal article" date="2014" name="Int. J. Syst. Evol. Microbiol.">
        <title>Complete genome sequence of Corynebacterium casei LMG S-19264T (=DSM 44701T), isolated from a smear-ripened cheese.</title>
        <authorList>
            <consortium name="US DOE Joint Genome Institute (JGI-PGF)"/>
            <person name="Walter F."/>
            <person name="Albersmeier A."/>
            <person name="Kalinowski J."/>
            <person name="Ruckert C."/>
        </authorList>
    </citation>
    <scope>NUCLEOTIDE SEQUENCE</scope>
    <source>
        <strain evidence="2">CGMCC 1.12153</strain>
    </source>
</reference>
<keyword evidence="3" id="KW-1185">Reference proteome</keyword>
<evidence type="ECO:0000256" key="1">
    <source>
        <dbReference type="SAM" id="Coils"/>
    </source>
</evidence>
<evidence type="ECO:0000313" key="3">
    <source>
        <dbReference type="Proteomes" id="UP000660110"/>
    </source>
</evidence>
<name>A0A917BB41_HALAA</name>
<gene>
    <name evidence="2" type="ORF">GCM10010954_33970</name>
</gene>
<keyword evidence="1" id="KW-0175">Coiled coil</keyword>
<accession>A0A917BB41</accession>